<proteinExistence type="predicted"/>
<dbReference type="EMBL" id="RQYT01000051">
    <property type="protein sequence ID" value="RRD48166.1"/>
    <property type="molecule type" value="Genomic_DNA"/>
</dbReference>
<dbReference type="AlphaFoldDB" id="A0A3P1WQE0"/>
<dbReference type="Proteomes" id="UP000280935">
    <property type="component" value="Unassembled WGS sequence"/>
</dbReference>
<dbReference type="InterPro" id="IPR029060">
    <property type="entry name" value="PIN-like_dom_sf"/>
</dbReference>
<comment type="caution">
    <text evidence="1">The sequence shown here is derived from an EMBL/GenBank/DDBJ whole genome shotgun (WGS) entry which is preliminary data.</text>
</comment>
<evidence type="ECO:0000313" key="1">
    <source>
        <dbReference type="EMBL" id="RRD48166.1"/>
    </source>
</evidence>
<reference evidence="1 2" key="1">
    <citation type="submission" date="2018-11" db="EMBL/GenBank/DDBJ databases">
        <title>Genomes From Bacteria Associated with the Canine Oral Cavity: a Test Case for Automated Genome-Based Taxonomic Assignment.</title>
        <authorList>
            <person name="Coil D.A."/>
            <person name="Jospin G."/>
            <person name="Darling A.E."/>
            <person name="Wallis C."/>
            <person name="Davis I.J."/>
            <person name="Harris S."/>
            <person name="Eisen J.A."/>
            <person name="Holcombe L.J."/>
            <person name="O'Flynn C."/>
        </authorList>
    </citation>
    <scope>NUCLEOTIDE SEQUENCE [LARGE SCALE GENOMIC DNA]</scope>
    <source>
        <strain evidence="1 2">OH2822_COT-296</strain>
    </source>
</reference>
<sequence length="121" mass="13519">MKQRSSLPESLQLAVCPIVENMVLRIMNTPAVLGSTPTDFAGTRAALRHVCSRRDSEWWADDVSLISSERIVWEHVLGHRQVTDCYLLAMAVEHGGVLTTFDQRIPLQAVRGATVEHVRVL</sequence>
<protein>
    <submittedName>
        <fullName evidence="1">VapC toxin family PIN domain ribonuclease</fullName>
    </submittedName>
</protein>
<dbReference type="SUPFAM" id="SSF88723">
    <property type="entry name" value="PIN domain-like"/>
    <property type="match status" value="1"/>
</dbReference>
<accession>A0A3P1WQE0</accession>
<name>A0A3P1WQE0_9ACTN</name>
<evidence type="ECO:0000313" key="2">
    <source>
        <dbReference type="Proteomes" id="UP000280935"/>
    </source>
</evidence>
<organism evidence="1 2">
    <name type="scientific">Arachnia propionica</name>
    <dbReference type="NCBI Taxonomy" id="1750"/>
    <lineage>
        <taxon>Bacteria</taxon>
        <taxon>Bacillati</taxon>
        <taxon>Actinomycetota</taxon>
        <taxon>Actinomycetes</taxon>
        <taxon>Propionibacteriales</taxon>
        <taxon>Propionibacteriaceae</taxon>
        <taxon>Arachnia</taxon>
    </lineage>
</organism>
<dbReference type="RefSeq" id="WP_125229108.1">
    <property type="nucleotide sequence ID" value="NZ_RQYT01000051.1"/>
</dbReference>
<gene>
    <name evidence="1" type="ORF">EII35_14135</name>
</gene>
<dbReference type="OrthoDB" id="196567at2"/>